<feature type="signal peptide" evidence="2">
    <location>
        <begin position="1"/>
        <end position="26"/>
    </location>
</feature>
<keyword evidence="2" id="KW-0732">Signal</keyword>
<dbReference type="SUPFAM" id="SSF51197">
    <property type="entry name" value="Clavaminate synthase-like"/>
    <property type="match status" value="1"/>
</dbReference>
<feature type="chain" id="PRO_5045315433" description="Aspartyl/asparaginy/proline hydroxylase domain-containing protein" evidence="2">
    <location>
        <begin position="27"/>
        <end position="477"/>
    </location>
</feature>
<gene>
    <name evidence="4" type="ORF">PCOR1329_LOCUS45673</name>
</gene>
<organism evidence="4 5">
    <name type="scientific">Prorocentrum cordatum</name>
    <dbReference type="NCBI Taxonomy" id="2364126"/>
    <lineage>
        <taxon>Eukaryota</taxon>
        <taxon>Sar</taxon>
        <taxon>Alveolata</taxon>
        <taxon>Dinophyceae</taxon>
        <taxon>Prorocentrales</taxon>
        <taxon>Prorocentraceae</taxon>
        <taxon>Prorocentrum</taxon>
    </lineage>
</organism>
<dbReference type="Gene3D" id="2.60.40.780">
    <property type="entry name" value="von Hippel-Lindau disease tumour suppressor, beta domain"/>
    <property type="match status" value="1"/>
</dbReference>
<proteinExistence type="inferred from homology"/>
<name>A0ABN9U6L9_9DINO</name>
<evidence type="ECO:0000256" key="1">
    <source>
        <dbReference type="ARBA" id="ARBA00007730"/>
    </source>
</evidence>
<feature type="domain" description="Aspartyl/asparaginy/proline hydroxylase" evidence="3">
    <location>
        <begin position="222"/>
        <end position="281"/>
    </location>
</feature>
<protein>
    <recommendedName>
        <fullName evidence="3">Aspartyl/asparaginy/proline hydroxylase domain-containing protein</fullName>
    </recommendedName>
</protein>
<dbReference type="InterPro" id="IPR037140">
    <property type="entry name" value="VHL_beta_dom_sf"/>
</dbReference>
<accession>A0ABN9U6L9</accession>
<dbReference type="EMBL" id="CAUYUJ010015493">
    <property type="protein sequence ID" value="CAK0854653.1"/>
    <property type="molecule type" value="Genomic_DNA"/>
</dbReference>
<dbReference type="Gene3D" id="2.60.120.330">
    <property type="entry name" value="B-lactam Antibiotic, Isopenicillin N Synthase, Chain"/>
    <property type="match status" value="1"/>
</dbReference>
<evidence type="ECO:0000313" key="5">
    <source>
        <dbReference type="Proteomes" id="UP001189429"/>
    </source>
</evidence>
<comment type="similarity">
    <text evidence="1">Belongs to the aspartyl/asparaginyl beta-hydroxylase family.</text>
</comment>
<dbReference type="InterPro" id="IPR027443">
    <property type="entry name" value="IPNS-like_sf"/>
</dbReference>
<sequence>MLRFGASCVVKWLLYVGLSISRQVAAVVDTTPVCDTKALKRILGKLPFHGKDETPPMISLVGELSFAIESEGCVLASIPNNPHLLDGDVGPRDFVERQRKLLASAPGIVQMQPLGFEVDPEPLHQVFMDSGCAQRDVYRQTACPLNPGAYKSLRGLRGFIDFLQSFEPPLIKEIEFNYLTPSQFVEWHGDFAIGLVGAICTYCNVSTIENFRSVGWERNHPAVIRIHIPLTGQEHMRFFASGKALHTHMQSGRAYVFDAYQPHTLWNAGNESRTQLSIDIWAYSIPRRDTFKKLLKSKLMRKIITAFLRLGYHNPGNNAVRIGLEKALYEYQRNVCTSGKETVDFMDEFARCNRERVSAGLRPLSKYHFGTENAAIARFRSGIPCNMEANITAFFINQLASEEIHVFSVSEQGHEQPRGSLRPGSQQTFTTYPEQVWLFRSAPGADGELIENITIAGQASQTYSLNPSSLRHKSAEL</sequence>
<keyword evidence="5" id="KW-1185">Reference proteome</keyword>
<dbReference type="InterPro" id="IPR007803">
    <property type="entry name" value="Asp/Arg/Pro-Hydrxlase"/>
</dbReference>
<dbReference type="Pfam" id="PF05118">
    <property type="entry name" value="Asp_Arg_Hydrox"/>
    <property type="match status" value="1"/>
</dbReference>
<evidence type="ECO:0000259" key="3">
    <source>
        <dbReference type="Pfam" id="PF05118"/>
    </source>
</evidence>
<dbReference type="Proteomes" id="UP001189429">
    <property type="component" value="Unassembled WGS sequence"/>
</dbReference>
<evidence type="ECO:0000256" key="2">
    <source>
        <dbReference type="SAM" id="SignalP"/>
    </source>
</evidence>
<comment type="caution">
    <text evidence="4">The sequence shown here is derived from an EMBL/GenBank/DDBJ whole genome shotgun (WGS) entry which is preliminary data.</text>
</comment>
<reference evidence="4" key="1">
    <citation type="submission" date="2023-10" db="EMBL/GenBank/DDBJ databases">
        <authorList>
            <person name="Chen Y."/>
            <person name="Shah S."/>
            <person name="Dougan E. K."/>
            <person name="Thang M."/>
            <person name="Chan C."/>
        </authorList>
    </citation>
    <scope>NUCLEOTIDE SEQUENCE [LARGE SCALE GENOMIC DNA]</scope>
</reference>
<evidence type="ECO:0000313" key="4">
    <source>
        <dbReference type="EMBL" id="CAK0854653.1"/>
    </source>
</evidence>